<feature type="transmembrane region" description="Helical" evidence="1">
    <location>
        <begin position="81"/>
        <end position="100"/>
    </location>
</feature>
<dbReference type="InterPro" id="IPR007039">
    <property type="entry name" value="TrbC/VirB2"/>
</dbReference>
<keyword evidence="1" id="KW-0812">Transmembrane</keyword>
<name>A0AA42IZ62_9BURK</name>
<dbReference type="RefSeq" id="WP_279995149.1">
    <property type="nucleotide sequence ID" value="NZ_JAOCDZ010000006.1"/>
</dbReference>
<dbReference type="AlphaFoldDB" id="A0AA42IZ62"/>
<keyword evidence="1" id="KW-0472">Membrane</keyword>
<gene>
    <name evidence="2" type="ORF">N5D93_11150</name>
</gene>
<feature type="transmembrane region" description="Helical" evidence="1">
    <location>
        <begin position="49"/>
        <end position="69"/>
    </location>
</feature>
<comment type="caution">
    <text evidence="2">The sequence shown here is derived from an EMBL/GenBank/DDBJ whole genome shotgun (WGS) entry which is preliminary data.</text>
</comment>
<dbReference type="Pfam" id="PF04956">
    <property type="entry name" value="TrbC"/>
    <property type="match status" value="1"/>
</dbReference>
<proteinExistence type="predicted"/>
<keyword evidence="1" id="KW-1133">Transmembrane helix</keyword>
<sequence length="101" mass="10796">MQIAARPFSRSLSLAANVAVFALMLLHPDLAMAQLAKVTSAADTLKEWLWLLIPVIALIIAGVLGLLYSMEVIRKDTLIQWGGGVVFSGALAGGIIKLFFS</sequence>
<accession>A0AA42IZ62</accession>
<dbReference type="EMBL" id="JAOCDZ010000006">
    <property type="protein sequence ID" value="MDH0736368.1"/>
    <property type="molecule type" value="Genomic_DNA"/>
</dbReference>
<dbReference type="Proteomes" id="UP001161094">
    <property type="component" value="Unassembled WGS sequence"/>
</dbReference>
<protein>
    <submittedName>
        <fullName evidence="2">Uncharacterized protein</fullName>
    </submittedName>
</protein>
<reference evidence="2" key="1">
    <citation type="submission" date="2022-09" db="EMBL/GenBank/DDBJ databases">
        <title>Intensive care unit water sources are persistently colonized with multi-drug resistant bacteria and are the site of extensive horizontal gene transfer of antibiotic resistance genes.</title>
        <authorList>
            <person name="Diorio-Toth L."/>
        </authorList>
    </citation>
    <scope>NUCLEOTIDE SEQUENCE</scope>
    <source>
        <strain evidence="2">GD03843</strain>
    </source>
</reference>
<organism evidence="2 3">
    <name type="scientific">Achromobacter spanius</name>
    <dbReference type="NCBI Taxonomy" id="217203"/>
    <lineage>
        <taxon>Bacteria</taxon>
        <taxon>Pseudomonadati</taxon>
        <taxon>Pseudomonadota</taxon>
        <taxon>Betaproteobacteria</taxon>
        <taxon>Burkholderiales</taxon>
        <taxon>Alcaligenaceae</taxon>
        <taxon>Achromobacter</taxon>
    </lineage>
</organism>
<evidence type="ECO:0000313" key="3">
    <source>
        <dbReference type="Proteomes" id="UP001161094"/>
    </source>
</evidence>
<evidence type="ECO:0000313" key="2">
    <source>
        <dbReference type="EMBL" id="MDH0736368.1"/>
    </source>
</evidence>
<evidence type="ECO:0000256" key="1">
    <source>
        <dbReference type="SAM" id="Phobius"/>
    </source>
</evidence>